<name>A0ABN1M7L1_9FIRM</name>
<dbReference type="EMBL" id="BAAACP010000013">
    <property type="protein sequence ID" value="GAA0865223.1"/>
    <property type="molecule type" value="Genomic_DNA"/>
</dbReference>
<protein>
    <recommendedName>
        <fullName evidence="5">DUF2953 domain-containing protein</fullName>
    </recommendedName>
</protein>
<evidence type="ECO:0000256" key="1">
    <source>
        <dbReference type="SAM" id="Coils"/>
    </source>
</evidence>
<accession>A0ABN1M7L1</accession>
<organism evidence="3 4">
    <name type="scientific">Paraclostridium tenue</name>
    <dbReference type="NCBI Taxonomy" id="1737"/>
    <lineage>
        <taxon>Bacteria</taxon>
        <taxon>Bacillati</taxon>
        <taxon>Bacillota</taxon>
        <taxon>Clostridia</taxon>
        <taxon>Peptostreptococcales</taxon>
        <taxon>Peptostreptococcaceae</taxon>
        <taxon>Paraclostridium</taxon>
    </lineage>
</organism>
<proteinExistence type="predicted"/>
<keyword evidence="2" id="KW-1133">Transmembrane helix</keyword>
<keyword evidence="1" id="KW-0175">Coiled coil</keyword>
<dbReference type="Pfam" id="PF11167">
    <property type="entry name" value="DUF2953"/>
    <property type="match status" value="1"/>
</dbReference>
<keyword evidence="2" id="KW-0812">Transmembrane</keyword>
<sequence>MENNIDMNYKDLLIFFIKVLLPISLIVFFLLKSTIHIIITSNIDNKDAEIKISFIYFFNLINITKTIYPISKSDEEKHEKKKNKYKEDKSRLKKLNLKKIELENLIVLYKIIRKVRISEIYSNLSYGSENIQLTSFIYVLVNMIYGNISNYFKSDKMYLKVSPCYNQNFIKYKGILHVSPTVKDIIIFLKGIIYIYFKIRQYKKVKYGKEARKDEIDKLYKRPNGHNA</sequence>
<evidence type="ECO:0008006" key="5">
    <source>
        <dbReference type="Google" id="ProtNLM"/>
    </source>
</evidence>
<dbReference type="Proteomes" id="UP001400965">
    <property type="component" value="Unassembled WGS sequence"/>
</dbReference>
<dbReference type="InterPro" id="IPR021338">
    <property type="entry name" value="DUF2953"/>
</dbReference>
<reference evidence="3 4" key="1">
    <citation type="journal article" date="2019" name="Int. J. Syst. Evol. Microbiol.">
        <title>The Global Catalogue of Microorganisms (GCM) 10K type strain sequencing project: providing services to taxonomists for standard genome sequencing and annotation.</title>
        <authorList>
            <consortium name="The Broad Institute Genomics Platform"/>
            <consortium name="The Broad Institute Genome Sequencing Center for Infectious Disease"/>
            <person name="Wu L."/>
            <person name="Ma J."/>
        </authorList>
    </citation>
    <scope>NUCLEOTIDE SEQUENCE [LARGE SCALE GENOMIC DNA]</scope>
    <source>
        <strain evidence="3 4">JCM 6486</strain>
    </source>
</reference>
<feature type="coiled-coil region" evidence="1">
    <location>
        <begin position="75"/>
        <end position="105"/>
    </location>
</feature>
<keyword evidence="4" id="KW-1185">Reference proteome</keyword>
<keyword evidence="2" id="KW-0472">Membrane</keyword>
<gene>
    <name evidence="3" type="ORF">GCM10008917_21770</name>
</gene>
<evidence type="ECO:0000313" key="4">
    <source>
        <dbReference type="Proteomes" id="UP001400965"/>
    </source>
</evidence>
<evidence type="ECO:0000313" key="3">
    <source>
        <dbReference type="EMBL" id="GAA0865223.1"/>
    </source>
</evidence>
<evidence type="ECO:0000256" key="2">
    <source>
        <dbReference type="SAM" id="Phobius"/>
    </source>
</evidence>
<feature type="transmembrane region" description="Helical" evidence="2">
    <location>
        <begin position="12"/>
        <end position="31"/>
    </location>
</feature>
<comment type="caution">
    <text evidence="3">The sequence shown here is derived from an EMBL/GenBank/DDBJ whole genome shotgun (WGS) entry which is preliminary data.</text>
</comment>